<dbReference type="EMBL" id="JAWIIV010000005">
    <property type="protein sequence ID" value="MEC4719042.1"/>
    <property type="molecule type" value="Genomic_DNA"/>
</dbReference>
<evidence type="ECO:0008006" key="3">
    <source>
        <dbReference type="Google" id="ProtNLM"/>
    </source>
</evidence>
<dbReference type="SUPFAM" id="SSF48256">
    <property type="entry name" value="Citrate synthase"/>
    <property type="match status" value="1"/>
</dbReference>
<dbReference type="Gene3D" id="1.10.230.10">
    <property type="entry name" value="Cytochrome P450-Terp, domain 2"/>
    <property type="match status" value="1"/>
</dbReference>
<gene>
    <name evidence="1" type="ORF">RY831_07775</name>
</gene>
<dbReference type="InterPro" id="IPR016143">
    <property type="entry name" value="Citrate_synth-like_sm_a-sub"/>
</dbReference>
<dbReference type="InterPro" id="IPR036969">
    <property type="entry name" value="Citrate_synthase_sf"/>
</dbReference>
<comment type="caution">
    <text evidence="1">The sequence shown here is derived from an EMBL/GenBank/DDBJ whole genome shotgun (WGS) entry which is preliminary data.</text>
</comment>
<dbReference type="InterPro" id="IPR016142">
    <property type="entry name" value="Citrate_synth-like_lrg_a-sub"/>
</dbReference>
<evidence type="ECO:0000313" key="1">
    <source>
        <dbReference type="EMBL" id="MEC4719042.1"/>
    </source>
</evidence>
<reference evidence="1 2" key="1">
    <citation type="submission" date="2023-10" db="EMBL/GenBank/DDBJ databases">
        <title>Noviherbaspirillum sp. CPCC 100848 genome assembly.</title>
        <authorList>
            <person name="Li X.Y."/>
            <person name="Fang X.M."/>
        </authorList>
    </citation>
    <scope>NUCLEOTIDE SEQUENCE [LARGE SCALE GENOMIC DNA]</scope>
    <source>
        <strain evidence="1 2">CPCC 100848</strain>
    </source>
</reference>
<dbReference type="Gene3D" id="1.10.580.10">
    <property type="entry name" value="Citrate Synthase, domain 1"/>
    <property type="match status" value="1"/>
</dbReference>
<dbReference type="RefSeq" id="WP_326505768.1">
    <property type="nucleotide sequence ID" value="NZ_JAWIIV010000005.1"/>
</dbReference>
<proteinExistence type="predicted"/>
<keyword evidence="2" id="KW-1185">Reference proteome</keyword>
<accession>A0ABU6J5W0</accession>
<sequence>MNTRMKGPAMKGPELLAAEAGILRTRVGACWPGSHAIFRGHDLHQQFHDADWMDLYVYGITGRRFTPQQLRLLHGIWVNTSYPDTRLWNNRVAALAGNVRSSPVLGLSAALAVSEARIYGGGPGLRAINFFYRARKAVDGGQPLRAFVESELASKRHLYGYGRPIEAHDERLPFLSGLARSLGLADGPVFRMAHEIERILTTELGKPALRMNYAAMTASLGADMGLSAREFQIFRVPLFLAGMPPCLVEAAQKPEGSLFPTPCDGIAYTGVGKRAWRK</sequence>
<evidence type="ECO:0000313" key="2">
    <source>
        <dbReference type="Proteomes" id="UP001352263"/>
    </source>
</evidence>
<name>A0ABU6J5W0_9BURK</name>
<dbReference type="Proteomes" id="UP001352263">
    <property type="component" value="Unassembled WGS sequence"/>
</dbReference>
<organism evidence="1 2">
    <name type="scientific">Noviherbaspirillum album</name>
    <dbReference type="NCBI Taxonomy" id="3080276"/>
    <lineage>
        <taxon>Bacteria</taxon>
        <taxon>Pseudomonadati</taxon>
        <taxon>Pseudomonadota</taxon>
        <taxon>Betaproteobacteria</taxon>
        <taxon>Burkholderiales</taxon>
        <taxon>Oxalobacteraceae</taxon>
        <taxon>Noviherbaspirillum</taxon>
    </lineage>
</organism>
<protein>
    <recommendedName>
        <fullName evidence="3">Citrate synthase (unknown stereospecificity)</fullName>
    </recommendedName>
</protein>